<comment type="caution">
    <text evidence="1">The sequence shown here is derived from an EMBL/GenBank/DDBJ whole genome shotgun (WGS) entry which is preliminary data.</text>
</comment>
<accession>A0AAV9M851</accession>
<gene>
    <name evidence="1" type="ORF">R3W88_008239</name>
</gene>
<sequence length="66" mass="7468">MEASILNLVLKELNATVVHCFREANTTADSLAKYGIMEDSSMIFTNSSQMSSMAKGNYLMEWRRMV</sequence>
<evidence type="ECO:0008006" key="3">
    <source>
        <dbReference type="Google" id="ProtNLM"/>
    </source>
</evidence>
<dbReference type="AlphaFoldDB" id="A0AAV9M851"/>
<dbReference type="Proteomes" id="UP001311915">
    <property type="component" value="Unassembled WGS sequence"/>
</dbReference>
<dbReference type="EMBL" id="JAWPEI010000002">
    <property type="protein sequence ID" value="KAK4733978.1"/>
    <property type="molecule type" value="Genomic_DNA"/>
</dbReference>
<organism evidence="1 2">
    <name type="scientific">Solanum pinnatisectum</name>
    <name type="common">tansyleaf nightshade</name>
    <dbReference type="NCBI Taxonomy" id="50273"/>
    <lineage>
        <taxon>Eukaryota</taxon>
        <taxon>Viridiplantae</taxon>
        <taxon>Streptophyta</taxon>
        <taxon>Embryophyta</taxon>
        <taxon>Tracheophyta</taxon>
        <taxon>Spermatophyta</taxon>
        <taxon>Magnoliopsida</taxon>
        <taxon>eudicotyledons</taxon>
        <taxon>Gunneridae</taxon>
        <taxon>Pentapetalae</taxon>
        <taxon>asterids</taxon>
        <taxon>lamiids</taxon>
        <taxon>Solanales</taxon>
        <taxon>Solanaceae</taxon>
        <taxon>Solanoideae</taxon>
        <taxon>Solaneae</taxon>
        <taxon>Solanum</taxon>
    </lineage>
</organism>
<keyword evidence="2" id="KW-1185">Reference proteome</keyword>
<name>A0AAV9M851_9SOLN</name>
<evidence type="ECO:0000313" key="2">
    <source>
        <dbReference type="Proteomes" id="UP001311915"/>
    </source>
</evidence>
<protein>
    <recommendedName>
        <fullName evidence="3">RNase H type-1 domain-containing protein</fullName>
    </recommendedName>
</protein>
<reference evidence="1 2" key="1">
    <citation type="submission" date="2023-10" db="EMBL/GenBank/DDBJ databases">
        <title>Genome-Wide Identification Analysis in wild type Solanum Pinnatisectum Reveals Some Genes Defensing Phytophthora Infestans.</title>
        <authorList>
            <person name="Sun C."/>
        </authorList>
    </citation>
    <scope>NUCLEOTIDE SEQUENCE [LARGE SCALE GENOMIC DNA]</scope>
    <source>
        <strain evidence="1">LQN</strain>
        <tissue evidence="1">Leaf</tissue>
    </source>
</reference>
<evidence type="ECO:0000313" key="1">
    <source>
        <dbReference type="EMBL" id="KAK4733978.1"/>
    </source>
</evidence>
<proteinExistence type="predicted"/>